<dbReference type="GO" id="GO:0016874">
    <property type="term" value="F:ligase activity"/>
    <property type="evidence" value="ECO:0007669"/>
    <property type="project" value="UniProtKB-KW"/>
</dbReference>
<dbReference type="AlphaFoldDB" id="M8CT93"/>
<keyword evidence="4 5" id="KW-0472">Membrane</keyword>
<protein>
    <submittedName>
        <fullName evidence="7">O-antigen ligase like membrane protein</fullName>
    </submittedName>
</protein>
<feature type="domain" description="O-antigen ligase-related" evidence="6">
    <location>
        <begin position="193"/>
        <end position="333"/>
    </location>
</feature>
<comment type="subcellular location">
    <subcellularLocation>
        <location evidence="1">Membrane</location>
        <topology evidence="1">Multi-pass membrane protein</topology>
    </subcellularLocation>
</comment>
<evidence type="ECO:0000313" key="8">
    <source>
        <dbReference type="Proteomes" id="UP000012085"/>
    </source>
</evidence>
<keyword evidence="7" id="KW-0436">Ligase</keyword>
<dbReference type="Proteomes" id="UP000012085">
    <property type="component" value="Unassembled WGS sequence"/>
</dbReference>
<evidence type="ECO:0000256" key="3">
    <source>
        <dbReference type="ARBA" id="ARBA00022989"/>
    </source>
</evidence>
<evidence type="ECO:0000313" key="7">
    <source>
        <dbReference type="EMBL" id="EMT44743.1"/>
    </source>
</evidence>
<evidence type="ECO:0000259" key="6">
    <source>
        <dbReference type="Pfam" id="PF04932"/>
    </source>
</evidence>
<feature type="transmembrane region" description="Helical" evidence="5">
    <location>
        <begin position="62"/>
        <end position="83"/>
    </location>
</feature>
<dbReference type="PATRIC" id="fig|1297581.3.peg.2759"/>
<feature type="transmembrane region" description="Helical" evidence="5">
    <location>
        <begin position="354"/>
        <end position="374"/>
    </location>
</feature>
<dbReference type="PANTHER" id="PTHR37422:SF17">
    <property type="entry name" value="O-ANTIGEN LIGASE"/>
    <property type="match status" value="1"/>
</dbReference>
<feature type="transmembrane region" description="Helical" evidence="5">
    <location>
        <begin position="31"/>
        <end position="50"/>
    </location>
</feature>
<evidence type="ECO:0000256" key="4">
    <source>
        <dbReference type="ARBA" id="ARBA00023136"/>
    </source>
</evidence>
<name>M8CT93_9BACL</name>
<dbReference type="Pfam" id="PF04932">
    <property type="entry name" value="Wzy_C"/>
    <property type="match status" value="1"/>
</dbReference>
<organism evidence="7 8">
    <name type="scientific">Anoxybacillus flavithermus AK1</name>
    <dbReference type="NCBI Taxonomy" id="1297581"/>
    <lineage>
        <taxon>Bacteria</taxon>
        <taxon>Bacillati</taxon>
        <taxon>Bacillota</taxon>
        <taxon>Bacilli</taxon>
        <taxon>Bacillales</taxon>
        <taxon>Anoxybacillaceae</taxon>
        <taxon>Anoxybacillus</taxon>
    </lineage>
</organism>
<dbReference type="RefSeq" id="WP_004577787.1">
    <property type="nucleotide sequence ID" value="NZ_APCD01000046.1"/>
</dbReference>
<feature type="transmembrane region" description="Helical" evidence="5">
    <location>
        <begin position="95"/>
        <end position="113"/>
    </location>
</feature>
<dbReference type="PANTHER" id="PTHR37422">
    <property type="entry name" value="TEICHURONIC ACID BIOSYNTHESIS PROTEIN TUAE"/>
    <property type="match status" value="1"/>
</dbReference>
<proteinExistence type="predicted"/>
<dbReference type="GO" id="GO:0016020">
    <property type="term" value="C:membrane"/>
    <property type="evidence" value="ECO:0007669"/>
    <property type="project" value="UniProtKB-SubCell"/>
</dbReference>
<feature type="transmembrane region" description="Helical" evidence="5">
    <location>
        <begin position="158"/>
        <end position="177"/>
    </location>
</feature>
<reference evidence="7 8" key="1">
    <citation type="submission" date="2013-03" db="EMBL/GenBank/DDBJ databases">
        <title>Assembly of a new bacterial strain Anoxybacillus flavithermus AK1.</title>
        <authorList>
            <person name="Rajan I."/>
            <person name="PoliReddy D."/>
            <person name="Sugumar T."/>
            <person name="Rathinam K."/>
            <person name="Alqarawi S."/>
            <person name="Khalil A.B."/>
            <person name="Sivakumar N."/>
        </authorList>
    </citation>
    <scope>NUCLEOTIDE SEQUENCE [LARGE SCALE GENOMIC DNA]</scope>
    <source>
        <strain evidence="7 8">AK1</strain>
    </source>
</reference>
<feature type="transmembrane region" description="Helical" evidence="5">
    <location>
        <begin position="7"/>
        <end position="25"/>
    </location>
</feature>
<evidence type="ECO:0000256" key="5">
    <source>
        <dbReference type="SAM" id="Phobius"/>
    </source>
</evidence>
<evidence type="ECO:0000256" key="2">
    <source>
        <dbReference type="ARBA" id="ARBA00022692"/>
    </source>
</evidence>
<accession>M8CT93</accession>
<keyword evidence="2 5" id="KW-0812">Transmembrane</keyword>
<feature type="transmembrane region" description="Helical" evidence="5">
    <location>
        <begin position="317"/>
        <end position="342"/>
    </location>
</feature>
<sequence>MEIKKSSLIVVCVIIIIFLNERMFYMLEVGSSIHVMGLFLITVTLFLVYIKSFFTKKFLFKGVILFYLLLNITSLILTNVEFGQPIFLALMRYKYTFLALLYFPLCIMIYKVGADRIKKLIVTITSLLSFIYISQSVLYPTFIFLKVNYAERYGFTRFYDGAYFVTIGLFITISYLYKNYNRYEKFKYYIAFLFQISYIVFVAQTRSSIIPILIIIIFLLLSKLSVNNVLSYFKVAFFLFLGVIILAPYVTNILDSIKVDLNRTDGSAYIRIQAKEYMKEKIKENPILGLGLYHGEYEEGKYLNGSIYKYYAEDVGIIGFIFQYGFVGLLLYIVMIARFIYFTYRIFKHSREKSILYLIFCIYSCTQIPFSVPLNVDNNLIYLIILMVLIQLEYYEVRKINNCR</sequence>
<dbReference type="EMBL" id="APCD01000046">
    <property type="protein sequence ID" value="EMT44743.1"/>
    <property type="molecule type" value="Genomic_DNA"/>
</dbReference>
<gene>
    <name evidence="7" type="ORF">H919_13761</name>
</gene>
<comment type="caution">
    <text evidence="7">The sequence shown here is derived from an EMBL/GenBank/DDBJ whole genome shotgun (WGS) entry which is preliminary data.</text>
</comment>
<keyword evidence="3 5" id="KW-1133">Transmembrane helix</keyword>
<feature type="transmembrane region" description="Helical" evidence="5">
    <location>
        <begin position="186"/>
        <end position="203"/>
    </location>
</feature>
<evidence type="ECO:0000256" key="1">
    <source>
        <dbReference type="ARBA" id="ARBA00004141"/>
    </source>
</evidence>
<dbReference type="InterPro" id="IPR007016">
    <property type="entry name" value="O-antigen_ligase-rel_domated"/>
</dbReference>
<feature type="transmembrane region" description="Helical" evidence="5">
    <location>
        <begin position="209"/>
        <end position="226"/>
    </location>
</feature>
<reference evidence="7 8" key="2">
    <citation type="journal article" date="2015" name="Genome Announc.">
        <title>Genome Sequence of Anoxybacillus flavithermus Strain AK1, a Thermophile Isolated from a Hot Spring in Saudi Arabia.</title>
        <authorList>
            <person name="Khalil A."/>
            <person name="Sivakumar N."/>
            <person name="Qarawi S."/>
        </authorList>
    </citation>
    <scope>NUCLEOTIDE SEQUENCE [LARGE SCALE GENOMIC DNA]</scope>
    <source>
        <strain evidence="7 8">AK1</strain>
    </source>
</reference>
<feature type="transmembrane region" description="Helical" evidence="5">
    <location>
        <begin position="233"/>
        <end position="251"/>
    </location>
</feature>
<feature type="transmembrane region" description="Helical" evidence="5">
    <location>
        <begin position="380"/>
        <end position="397"/>
    </location>
</feature>
<dbReference type="InterPro" id="IPR051533">
    <property type="entry name" value="WaaL-like"/>
</dbReference>
<feature type="transmembrane region" description="Helical" evidence="5">
    <location>
        <begin position="120"/>
        <end position="138"/>
    </location>
</feature>